<evidence type="ECO:0000256" key="2">
    <source>
        <dbReference type="ARBA" id="ARBA00001947"/>
    </source>
</evidence>
<feature type="signal peptide" evidence="11">
    <location>
        <begin position="1"/>
        <end position="18"/>
    </location>
</feature>
<dbReference type="InterPro" id="IPR014782">
    <property type="entry name" value="Peptidase_M1_dom"/>
</dbReference>
<name>A0A4Q0PBW1_9FLAO</name>
<dbReference type="SUPFAM" id="SSF63737">
    <property type="entry name" value="Leukotriene A4 hydrolase N-terminal domain"/>
    <property type="match status" value="1"/>
</dbReference>
<evidence type="ECO:0000259" key="13">
    <source>
        <dbReference type="Pfam" id="PF17900"/>
    </source>
</evidence>
<dbReference type="GO" id="GO:0005737">
    <property type="term" value="C:cytoplasm"/>
    <property type="evidence" value="ECO:0007669"/>
    <property type="project" value="TreeGrafter"/>
</dbReference>
<dbReference type="RefSeq" id="WP_128756069.1">
    <property type="nucleotide sequence ID" value="NZ_QOVM01000001.1"/>
</dbReference>
<dbReference type="OrthoDB" id="100605at2"/>
<evidence type="ECO:0000256" key="1">
    <source>
        <dbReference type="ARBA" id="ARBA00000098"/>
    </source>
</evidence>
<comment type="catalytic activity">
    <reaction evidence="1">
        <text>Release of an N-terminal amino acid, Xaa-|-Yaa- from a peptide, amide or arylamide. Xaa is preferably Ala, but may be most amino acids including Pro (slow action). When a terminal hydrophobic residue is followed by a prolyl residue, the two may be released as an intact Xaa-Pro dipeptide.</text>
        <dbReference type="EC" id="3.4.11.2"/>
    </reaction>
</comment>
<dbReference type="InterPro" id="IPR050344">
    <property type="entry name" value="Peptidase_M1_aminopeptidases"/>
</dbReference>
<dbReference type="EMBL" id="QOVM01000001">
    <property type="protein sequence ID" value="RXG24320.1"/>
    <property type="molecule type" value="Genomic_DNA"/>
</dbReference>
<keyword evidence="11" id="KW-0732">Signal</keyword>
<dbReference type="GO" id="GO:0005615">
    <property type="term" value="C:extracellular space"/>
    <property type="evidence" value="ECO:0007669"/>
    <property type="project" value="TreeGrafter"/>
</dbReference>
<accession>A0A4Q0PBW1</accession>
<evidence type="ECO:0000256" key="9">
    <source>
        <dbReference type="ARBA" id="ARBA00022833"/>
    </source>
</evidence>
<dbReference type="InterPro" id="IPR042097">
    <property type="entry name" value="Aminopeptidase_N-like_N_sf"/>
</dbReference>
<dbReference type="CDD" id="cd09602">
    <property type="entry name" value="M1_APN"/>
    <property type="match status" value="1"/>
</dbReference>
<dbReference type="PROSITE" id="PS51257">
    <property type="entry name" value="PROKAR_LIPOPROTEIN"/>
    <property type="match status" value="1"/>
</dbReference>
<dbReference type="PANTHER" id="PTHR11533:SF299">
    <property type="entry name" value="AMINOPEPTIDASE"/>
    <property type="match status" value="1"/>
</dbReference>
<dbReference type="Proteomes" id="UP000289238">
    <property type="component" value="Unassembled WGS sequence"/>
</dbReference>
<comment type="caution">
    <text evidence="14">The sequence shown here is derived from an EMBL/GenBank/DDBJ whole genome shotgun (WGS) entry which is preliminary data.</text>
</comment>
<comment type="cofactor">
    <cofactor evidence="2">
        <name>Zn(2+)</name>
        <dbReference type="ChEBI" id="CHEBI:29105"/>
    </cofactor>
</comment>
<keyword evidence="6" id="KW-0645">Protease</keyword>
<gene>
    <name evidence="14" type="ORF">DSM00_107</name>
</gene>
<dbReference type="PRINTS" id="PR00756">
    <property type="entry name" value="ALADIPTASE"/>
</dbReference>
<keyword evidence="7" id="KW-0479">Metal-binding</keyword>
<dbReference type="GO" id="GO:0043171">
    <property type="term" value="P:peptide catabolic process"/>
    <property type="evidence" value="ECO:0007669"/>
    <property type="project" value="TreeGrafter"/>
</dbReference>
<dbReference type="InterPro" id="IPR045357">
    <property type="entry name" value="Aminopeptidase_N-like_N"/>
</dbReference>
<feature type="chain" id="PRO_5020503862" description="Aminopeptidase N" evidence="11">
    <location>
        <begin position="19"/>
        <end position="857"/>
    </location>
</feature>
<comment type="similarity">
    <text evidence="3">Belongs to the peptidase M1 family.</text>
</comment>
<evidence type="ECO:0000259" key="12">
    <source>
        <dbReference type="Pfam" id="PF01433"/>
    </source>
</evidence>
<keyword evidence="14" id="KW-0031">Aminopeptidase</keyword>
<evidence type="ECO:0000256" key="5">
    <source>
        <dbReference type="ARBA" id="ARBA00015611"/>
    </source>
</evidence>
<evidence type="ECO:0000256" key="8">
    <source>
        <dbReference type="ARBA" id="ARBA00022801"/>
    </source>
</evidence>
<organism evidence="14 15">
    <name type="scientific">Leeuwenhoekiella aequorea</name>
    <dbReference type="NCBI Taxonomy" id="283736"/>
    <lineage>
        <taxon>Bacteria</taxon>
        <taxon>Pseudomonadati</taxon>
        <taxon>Bacteroidota</taxon>
        <taxon>Flavobacteriia</taxon>
        <taxon>Flavobacteriales</taxon>
        <taxon>Flavobacteriaceae</taxon>
        <taxon>Leeuwenhoekiella</taxon>
    </lineage>
</organism>
<dbReference type="GO" id="GO:0008270">
    <property type="term" value="F:zinc ion binding"/>
    <property type="evidence" value="ECO:0007669"/>
    <property type="project" value="InterPro"/>
</dbReference>
<dbReference type="EC" id="3.4.11.2" evidence="4"/>
<evidence type="ECO:0000313" key="14">
    <source>
        <dbReference type="EMBL" id="RXG24320.1"/>
    </source>
</evidence>
<dbReference type="SUPFAM" id="SSF55486">
    <property type="entry name" value="Metalloproteases ('zincins'), catalytic domain"/>
    <property type="match status" value="1"/>
</dbReference>
<dbReference type="GO" id="GO:0070006">
    <property type="term" value="F:metalloaminopeptidase activity"/>
    <property type="evidence" value="ECO:0007669"/>
    <property type="project" value="TreeGrafter"/>
</dbReference>
<proteinExistence type="inferred from homology"/>
<dbReference type="GO" id="GO:0016285">
    <property type="term" value="F:alanyl aminopeptidase activity"/>
    <property type="evidence" value="ECO:0007669"/>
    <property type="project" value="UniProtKB-EC"/>
</dbReference>
<reference evidence="14 15" key="1">
    <citation type="submission" date="2018-07" db="EMBL/GenBank/DDBJ databases">
        <title>Leeuwenhoekiella genomics.</title>
        <authorList>
            <person name="Tahon G."/>
            <person name="Willems A."/>
        </authorList>
    </citation>
    <scope>NUCLEOTIDE SEQUENCE [LARGE SCALE GENOMIC DNA]</scope>
    <source>
        <strain evidence="14 15">LMG 22550</strain>
    </source>
</reference>
<evidence type="ECO:0000256" key="3">
    <source>
        <dbReference type="ARBA" id="ARBA00010136"/>
    </source>
</evidence>
<evidence type="ECO:0000256" key="6">
    <source>
        <dbReference type="ARBA" id="ARBA00022670"/>
    </source>
</evidence>
<protein>
    <recommendedName>
        <fullName evidence="5">Aminopeptidase N</fullName>
        <ecNumber evidence="4">3.4.11.2</ecNumber>
    </recommendedName>
</protein>
<feature type="domain" description="Aminopeptidase N-like N-terminal" evidence="13">
    <location>
        <begin position="143"/>
        <end position="208"/>
    </location>
</feature>
<dbReference type="Pfam" id="PF17900">
    <property type="entry name" value="Peptidase_M1_N"/>
    <property type="match status" value="1"/>
</dbReference>
<evidence type="ECO:0000256" key="7">
    <source>
        <dbReference type="ARBA" id="ARBA00022723"/>
    </source>
</evidence>
<dbReference type="Gene3D" id="2.60.40.1730">
    <property type="entry name" value="tricorn interacting facor f3 domain"/>
    <property type="match status" value="1"/>
</dbReference>
<evidence type="ECO:0000256" key="11">
    <source>
        <dbReference type="SAM" id="SignalP"/>
    </source>
</evidence>
<dbReference type="InterPro" id="IPR001930">
    <property type="entry name" value="Peptidase_M1"/>
</dbReference>
<dbReference type="InterPro" id="IPR027268">
    <property type="entry name" value="Peptidase_M4/M1_CTD_sf"/>
</dbReference>
<dbReference type="AlphaFoldDB" id="A0A4Q0PBW1"/>
<dbReference type="Pfam" id="PF01433">
    <property type="entry name" value="Peptidase_M1"/>
    <property type="match status" value="1"/>
</dbReference>
<keyword evidence="9" id="KW-0862">Zinc</keyword>
<dbReference type="Gene3D" id="1.10.390.10">
    <property type="entry name" value="Neutral Protease Domain 2"/>
    <property type="match status" value="1"/>
</dbReference>
<keyword evidence="15" id="KW-1185">Reference proteome</keyword>
<sequence length="857" mass="98124">MKFLYLFSLLLISFSSCQESTTENISPEPGISLELAEFRKKQISDIVYKLEFKIPKNLEDSIPAVLELDLIIHDNSQPLILDFNVDESHLKTIKTNGKEVSIQLVNEHIIIPKEHLNKGANTIDINFIAGEQSLNRNLDFLYTLLVPDRASTLFPCFDQPNLKANYILNITAPNEWEVLCGAPELKKIEKGDFIEHQFDKSDLMSTYLFSFVAGKFNVDKQKIANLDMTMLYRETDSIKVKNSLDPIFKLHAVAVAFLENYTAQDFPFVKLDFASIPIFQYGGMEHVGAIQYKESSLFLDNTATDSDKLGRAKLIAHETAHMWFGDLVTMNWFNDVWMKEVFANFMADKIVNPAFPTINHDLVFVVNHYPGAYGEDRTKGANPIRQELDNLKNAGSLYGGIIYHKAPIMMRQLELTTGKDKFKEGIQEYIKNYANSNAVWNDLVSILDNKTAIDLKEWSDVWVNQSSRPVFTEHVIYDDQEKISSFILKQSAEDKSTKIWPQTFEIGLVYADSTHRITANVTNAQLELEEVKGLPKPLQIIYNYDGMGYGIFPQQKDALLNIPEIKDEVARGYSYINTYENLLNGSIDPIAAFNLFKKGIETERNELILGRITSQMNSLYWTYFTGEQRDAHQKELENLVYQQLQKELPANIKKTLFGLFSSIAHSETGKEKLFKIWSKKVNIKDLKLNQDDYTSMAMNLAVFEHSKTDLILKETEAEITNPDKKKRFIFLKPALSTDSAVRNSFFDTFKDAKNREKESWVVSALHYINHPLRQDAGEINLKASLNLLEEIQRTGDIFFPKNWLNATIGKYSSKKAFEIREEFLAAHPNLNPVLRSKLLQATDDLDRINNLDNSKDD</sequence>
<evidence type="ECO:0000313" key="15">
    <source>
        <dbReference type="Proteomes" id="UP000289238"/>
    </source>
</evidence>
<keyword evidence="8" id="KW-0378">Hydrolase</keyword>
<dbReference type="PANTHER" id="PTHR11533">
    <property type="entry name" value="PROTEASE M1 ZINC METALLOPROTEASE"/>
    <property type="match status" value="1"/>
</dbReference>
<dbReference type="GO" id="GO:0016020">
    <property type="term" value="C:membrane"/>
    <property type="evidence" value="ECO:0007669"/>
    <property type="project" value="TreeGrafter"/>
</dbReference>
<feature type="domain" description="Peptidase M1 membrane alanine aminopeptidase" evidence="12">
    <location>
        <begin position="254"/>
        <end position="462"/>
    </location>
</feature>
<evidence type="ECO:0000256" key="10">
    <source>
        <dbReference type="ARBA" id="ARBA00023049"/>
    </source>
</evidence>
<dbReference type="GO" id="GO:0042277">
    <property type="term" value="F:peptide binding"/>
    <property type="evidence" value="ECO:0007669"/>
    <property type="project" value="TreeGrafter"/>
</dbReference>
<keyword evidence="10" id="KW-0482">Metalloprotease</keyword>
<dbReference type="GO" id="GO:0006508">
    <property type="term" value="P:proteolysis"/>
    <property type="evidence" value="ECO:0007669"/>
    <property type="project" value="UniProtKB-KW"/>
</dbReference>
<evidence type="ECO:0000256" key="4">
    <source>
        <dbReference type="ARBA" id="ARBA00012564"/>
    </source>
</evidence>